<accession>A0ABD1DFC0</accession>
<feature type="compositionally biased region" description="Polar residues" evidence="1">
    <location>
        <begin position="284"/>
        <end position="293"/>
    </location>
</feature>
<comment type="caution">
    <text evidence="2">The sequence shown here is derived from an EMBL/GenBank/DDBJ whole genome shotgun (WGS) entry which is preliminary data.</text>
</comment>
<feature type="region of interest" description="Disordered" evidence="1">
    <location>
        <begin position="404"/>
        <end position="425"/>
    </location>
</feature>
<proteinExistence type="predicted"/>
<dbReference type="EMBL" id="JBEHCU010005923">
    <property type="protein sequence ID" value="KAL1398363.1"/>
    <property type="molecule type" value="Genomic_DNA"/>
</dbReference>
<organism evidence="2 3">
    <name type="scientific">Culex pipiens pipiens</name>
    <name type="common">Northern house mosquito</name>
    <dbReference type="NCBI Taxonomy" id="38569"/>
    <lineage>
        <taxon>Eukaryota</taxon>
        <taxon>Metazoa</taxon>
        <taxon>Ecdysozoa</taxon>
        <taxon>Arthropoda</taxon>
        <taxon>Hexapoda</taxon>
        <taxon>Insecta</taxon>
        <taxon>Pterygota</taxon>
        <taxon>Neoptera</taxon>
        <taxon>Endopterygota</taxon>
        <taxon>Diptera</taxon>
        <taxon>Nematocera</taxon>
        <taxon>Culicoidea</taxon>
        <taxon>Culicidae</taxon>
        <taxon>Culicinae</taxon>
        <taxon>Culicini</taxon>
        <taxon>Culex</taxon>
        <taxon>Culex</taxon>
    </lineage>
</organism>
<protein>
    <submittedName>
        <fullName evidence="2">Uncharacterized protein</fullName>
    </submittedName>
</protein>
<feature type="region of interest" description="Disordered" evidence="1">
    <location>
        <begin position="277"/>
        <end position="297"/>
    </location>
</feature>
<keyword evidence="3" id="KW-1185">Reference proteome</keyword>
<sequence length="605" mass="69231">MPCFKIKWKVPSWLRLRRRPQEGGASPGAGPGFYRRVFRGELLQLEAWEELNTDLPYGAAAYYRSDLSTYEDEVFCRLHCCKDERDQMGKLVAKNSGRCGCFGRGKTREELERSLKKKMLRQICRDIRRLGKYNRKLALGYFEEIRQYLAAVKECENHVLVRTWEDTAPEDMDPLQGTSDSYYRKEFRKAPLWNPKLCEPWAEPAEPLTPEELEVRARAQRNRFHSELSPNDRDQWKLSKWHYERRPEHEQEHYLPNHELPSRPGQFELEDLQRAFAPPLPASPANSDEMASTDSEEVREAIAAEHRESRRAGKREFSLPAHLKNFDPFAEDNRPKIPTVVASAEVTVQKPFPVEIAKEEVAEVEEDDDSDTSFVDSELDLIISVDDLLDIALANLSADEQDTVKDAAPEVKNDPETAAPTESPAKTVKLVMIEVEPPPAPPTPTNVVIVQAEIHPEPTDEVPPPLPLKKTKYRERLVHFQGDPDKIEVDQTFIEPPKAKEDEPELGGTSKVPRCLRNIRWSFFKPLQHPKNPPGMSKRTILRKELTMADAPLLTILALPRPSQWPKNSSGWTPSLKAVERWHSEMGDWTGAVVVRGISVPLWQD</sequence>
<evidence type="ECO:0000256" key="1">
    <source>
        <dbReference type="SAM" id="MobiDB-lite"/>
    </source>
</evidence>
<evidence type="ECO:0000313" key="2">
    <source>
        <dbReference type="EMBL" id="KAL1398363.1"/>
    </source>
</evidence>
<dbReference type="AlphaFoldDB" id="A0ABD1DFC0"/>
<gene>
    <name evidence="2" type="ORF">pipiens_009027</name>
</gene>
<feature type="compositionally biased region" description="Basic and acidic residues" evidence="1">
    <location>
        <begin position="404"/>
        <end position="415"/>
    </location>
</feature>
<reference evidence="2 3" key="1">
    <citation type="submission" date="2024-05" db="EMBL/GenBank/DDBJ databases">
        <title>Culex pipiens pipiens assembly and annotation.</title>
        <authorList>
            <person name="Alout H."/>
            <person name="Durand T."/>
        </authorList>
    </citation>
    <scope>NUCLEOTIDE SEQUENCE [LARGE SCALE GENOMIC DNA]</scope>
    <source>
        <strain evidence="2">HA-2024</strain>
        <tissue evidence="2">Whole body</tissue>
    </source>
</reference>
<dbReference type="Proteomes" id="UP001562425">
    <property type="component" value="Unassembled WGS sequence"/>
</dbReference>
<name>A0ABD1DFC0_CULPP</name>
<evidence type="ECO:0000313" key="3">
    <source>
        <dbReference type="Proteomes" id="UP001562425"/>
    </source>
</evidence>